<comment type="caution">
    <text evidence="1">The sequence shown here is derived from an EMBL/GenBank/DDBJ whole genome shotgun (WGS) entry which is preliminary data.</text>
</comment>
<reference evidence="1 2" key="1">
    <citation type="journal article" date="2003" name="Int. J. Syst. Evol. Microbiol.">
        <title>Bacillus nealsonii sp. nov., isolated from a spacecraft-assembly facility, whose spores are gamma-radiation resistant.</title>
        <authorList>
            <person name="Venkateswaran K."/>
            <person name="Kempf M."/>
            <person name="Chen F."/>
            <person name="Satomi M."/>
            <person name="Nicholson W."/>
            <person name="Kern R."/>
        </authorList>
    </citation>
    <scope>NUCLEOTIDE SEQUENCE [LARGE SCALE GENOMIC DNA]</scope>
    <source>
        <strain evidence="1 2">FO-92</strain>
    </source>
</reference>
<gene>
    <name evidence="1" type="ORF">CWS01_12820</name>
</gene>
<accession>A0A2N0Z1D7</accession>
<organism evidence="1 2">
    <name type="scientific">Niallia nealsonii</name>
    <dbReference type="NCBI Taxonomy" id="115979"/>
    <lineage>
        <taxon>Bacteria</taxon>
        <taxon>Bacillati</taxon>
        <taxon>Bacillota</taxon>
        <taxon>Bacilli</taxon>
        <taxon>Bacillales</taxon>
        <taxon>Bacillaceae</taxon>
        <taxon>Niallia</taxon>
    </lineage>
</organism>
<dbReference type="Proteomes" id="UP000233375">
    <property type="component" value="Unassembled WGS sequence"/>
</dbReference>
<dbReference type="AlphaFoldDB" id="A0A2N0Z1D7"/>
<evidence type="ECO:0000313" key="1">
    <source>
        <dbReference type="EMBL" id="PKG23324.1"/>
    </source>
</evidence>
<proteinExistence type="predicted"/>
<sequence>MKQIQKVSNSFQSDTILRGVTKAEEQILFMEAEVQAGSYSSNPLSSYEANSLNLVGEEEISREIEKLKSEKETI</sequence>
<keyword evidence="2" id="KW-1185">Reference proteome</keyword>
<protein>
    <submittedName>
        <fullName evidence="1">Uncharacterized protein</fullName>
    </submittedName>
</protein>
<name>A0A2N0Z1D7_9BACI</name>
<dbReference type="EMBL" id="PISE01000026">
    <property type="protein sequence ID" value="PKG23324.1"/>
    <property type="molecule type" value="Genomic_DNA"/>
</dbReference>
<evidence type="ECO:0000313" key="2">
    <source>
        <dbReference type="Proteomes" id="UP000233375"/>
    </source>
</evidence>